<name>A0ABR3XG62_9EURO</name>
<organism evidence="7 8">
    <name type="scientific">Paecilomyces lecythidis</name>
    <dbReference type="NCBI Taxonomy" id="3004212"/>
    <lineage>
        <taxon>Eukaryota</taxon>
        <taxon>Fungi</taxon>
        <taxon>Dikarya</taxon>
        <taxon>Ascomycota</taxon>
        <taxon>Pezizomycotina</taxon>
        <taxon>Eurotiomycetes</taxon>
        <taxon>Eurotiomycetidae</taxon>
        <taxon>Eurotiales</taxon>
        <taxon>Thermoascaceae</taxon>
        <taxon>Paecilomyces</taxon>
    </lineage>
</organism>
<dbReference type="PANTHER" id="PTHR48050">
    <property type="entry name" value="STEROL 3-BETA-GLUCOSYLTRANSFERASE"/>
    <property type="match status" value="1"/>
</dbReference>
<dbReference type="CDD" id="cd03784">
    <property type="entry name" value="GT1_Gtf-like"/>
    <property type="match status" value="1"/>
</dbReference>
<dbReference type="EMBL" id="JAVDPF010000019">
    <property type="protein sequence ID" value="KAL1874634.1"/>
    <property type="molecule type" value="Genomic_DNA"/>
</dbReference>
<feature type="compositionally biased region" description="Polar residues" evidence="4">
    <location>
        <begin position="586"/>
        <end position="595"/>
    </location>
</feature>
<protein>
    <recommendedName>
        <fullName evidence="9">Glycosyltransferase family 28 N-terminal domain-containing protein</fullName>
    </recommendedName>
</protein>
<evidence type="ECO:0000256" key="4">
    <source>
        <dbReference type="SAM" id="MobiDB-lite"/>
    </source>
</evidence>
<dbReference type="Proteomes" id="UP001583193">
    <property type="component" value="Unassembled WGS sequence"/>
</dbReference>
<feature type="region of interest" description="Disordered" evidence="4">
    <location>
        <begin position="580"/>
        <end position="610"/>
    </location>
</feature>
<comment type="subcellular location">
    <subcellularLocation>
        <location evidence="1">Endomembrane system</location>
        <topology evidence="1">Peripheral membrane protein</topology>
    </subcellularLocation>
</comment>
<dbReference type="InterPro" id="IPR004276">
    <property type="entry name" value="GlycoTrans_28_N"/>
</dbReference>
<evidence type="ECO:0000256" key="2">
    <source>
        <dbReference type="ARBA" id="ARBA00022679"/>
    </source>
</evidence>
<evidence type="ECO:0000256" key="3">
    <source>
        <dbReference type="ARBA" id="ARBA00023098"/>
    </source>
</evidence>
<keyword evidence="3" id="KW-0443">Lipid metabolism</keyword>
<gene>
    <name evidence="7" type="ORF">Plec18167_005866</name>
</gene>
<keyword evidence="2" id="KW-0808">Transferase</keyword>
<evidence type="ECO:0000313" key="8">
    <source>
        <dbReference type="Proteomes" id="UP001583193"/>
    </source>
</evidence>
<reference evidence="7 8" key="1">
    <citation type="journal article" date="2024" name="IMA Fungus">
        <title>IMA Genome - F19 : A genome assembly and annotation guide to empower mycologists, including annotated draft genome sequences of Ceratocystis pirilliformis, Diaporthe australafricana, Fusarium ophioides, Paecilomyces lecythidis, and Sporothrix stenoceras.</title>
        <authorList>
            <person name="Aylward J."/>
            <person name="Wilson A.M."/>
            <person name="Visagie C.M."/>
            <person name="Spraker J."/>
            <person name="Barnes I."/>
            <person name="Buitendag C."/>
            <person name="Ceriani C."/>
            <person name="Del Mar Angel L."/>
            <person name="du Plessis D."/>
            <person name="Fuchs T."/>
            <person name="Gasser K."/>
            <person name="Kramer D."/>
            <person name="Li W."/>
            <person name="Munsamy K."/>
            <person name="Piso A."/>
            <person name="Price J.L."/>
            <person name="Sonnekus B."/>
            <person name="Thomas C."/>
            <person name="van der Nest A."/>
            <person name="van Dijk A."/>
            <person name="van Heerden A."/>
            <person name="van Vuuren N."/>
            <person name="Yilmaz N."/>
            <person name="Duong T.A."/>
            <person name="van der Merwe N.A."/>
            <person name="Wingfield M.J."/>
            <person name="Wingfield B.D."/>
        </authorList>
    </citation>
    <scope>NUCLEOTIDE SEQUENCE [LARGE SCALE GENOMIC DNA]</scope>
    <source>
        <strain evidence="7 8">CMW 18167</strain>
    </source>
</reference>
<feature type="domain" description="Glycosyltransferase family 28 N-terminal" evidence="5">
    <location>
        <begin position="59"/>
        <end position="205"/>
    </location>
</feature>
<evidence type="ECO:0000256" key="1">
    <source>
        <dbReference type="ARBA" id="ARBA00004184"/>
    </source>
</evidence>
<dbReference type="SUPFAM" id="SSF53756">
    <property type="entry name" value="UDP-Glycosyltransferase/glycogen phosphorylase"/>
    <property type="match status" value="1"/>
</dbReference>
<dbReference type="InterPro" id="IPR010610">
    <property type="entry name" value="EryCIII-like_C"/>
</dbReference>
<dbReference type="PANTHER" id="PTHR48050:SF27">
    <property type="entry name" value="GLUCOSYLTRANSFERASE, PUTATIVE (AFU_ORTHOLOGUE AFUA_7G04880)-RELATED"/>
    <property type="match status" value="1"/>
</dbReference>
<dbReference type="InterPro" id="IPR050426">
    <property type="entry name" value="Glycosyltransferase_28"/>
</dbReference>
<feature type="domain" description="Erythromycin biosynthesis protein CIII-like C-terminal" evidence="6">
    <location>
        <begin position="369"/>
        <end position="466"/>
    </location>
</feature>
<evidence type="ECO:0008006" key="9">
    <source>
        <dbReference type="Google" id="ProtNLM"/>
    </source>
</evidence>
<keyword evidence="8" id="KW-1185">Reference proteome</keyword>
<evidence type="ECO:0000313" key="7">
    <source>
        <dbReference type="EMBL" id="KAL1874634.1"/>
    </source>
</evidence>
<dbReference type="Pfam" id="PF06722">
    <property type="entry name" value="EryCIII-like_C"/>
    <property type="match status" value="1"/>
</dbReference>
<evidence type="ECO:0000259" key="5">
    <source>
        <dbReference type="Pfam" id="PF03033"/>
    </source>
</evidence>
<comment type="caution">
    <text evidence="7">The sequence shown here is derived from an EMBL/GenBank/DDBJ whole genome shotgun (WGS) entry which is preliminary data.</text>
</comment>
<dbReference type="Gene3D" id="3.40.50.2000">
    <property type="entry name" value="Glycogen Phosphorylase B"/>
    <property type="match status" value="2"/>
</dbReference>
<evidence type="ECO:0000259" key="6">
    <source>
        <dbReference type="Pfam" id="PF06722"/>
    </source>
</evidence>
<accession>A0ABR3XG62</accession>
<sequence>MEQQYGTNVKSDGRIDLDLDSPACRAIGALVRRSSEIEGDTEAPPSYSEAVQAPVKLNIVIQIVGSRGDVQPFIALGEELQRYGHRVRLATHGIFESWIKESGLEFFPIGGDPKELMAYMVKNPGLIPQMKNLNIKDIQKKRQMVAEILDGCWMSCIEDDPITNVPFVADAIIANPPSFAHIHCAQALGIPVHLMFTMPWTSTREIPHPLANVKFSKTTPTVANYLSYSVVEWLTWQGLSDIIDNFRVKLDLEPVPTNEGASLLDTLKIPFTYCWSPALMHKPRDWPHHTDVCGFFFRDMPDYKPPADLVDFIHRGPKPIYIGFGSIVVEDPQQFTTTVLEAVRQAGVRAVISRGWNSLDGSPSPDIFYLDECPHEWLFQHVSAVVHHGGAGTTACGLRYGRPTVIVPFFGDQPFWGRLVATAGAGPAPIAYKSLNSQNLSEAIRLSLQPEITKAAEAISYKMRQESGVQAAVYSFYRHLPWDNMRCDLLPDLPASWVYKKSKTRRTMLSSKAAAQILVSHSRISAKDLQPYETKRIDIKLRRYDPLSSTTSAFVETGTKMVKATGDIFLKPYQEYERGRKETRIPSITRSTSDSPFVPDSGSIDTSASRDYNKRKERLKTTMSMVGGSAKSAGRVIGSFYKGVIVDIPLATTEGLRAVPRLYGEEVKDYGTVTDWKSGGIVAGKTFVGGMRDGLADLFVQPYKGAKEEGALGAAKGVAKGTLGIASKCSSAALGLVAYSGQGVLKSVRDLGRTKTKQMIAAARVKEGKYLEDFASEKGITTSAVVRAFEAHERCEY</sequence>
<dbReference type="InterPro" id="IPR002213">
    <property type="entry name" value="UDP_glucos_trans"/>
</dbReference>
<dbReference type="Pfam" id="PF03033">
    <property type="entry name" value="Glyco_transf_28"/>
    <property type="match status" value="1"/>
</dbReference>
<proteinExistence type="predicted"/>